<feature type="compositionally biased region" description="Low complexity" evidence="10">
    <location>
        <begin position="237"/>
        <end position="293"/>
    </location>
</feature>
<keyword evidence="7" id="KW-1015">Disulfide bond</keyword>
<dbReference type="InterPro" id="IPR006026">
    <property type="entry name" value="Peptidase_Metallo"/>
</dbReference>
<feature type="binding site" evidence="8">
    <location>
        <position position="132"/>
    </location>
    <ligand>
        <name>Zn(2+)</name>
        <dbReference type="ChEBI" id="CHEBI:29105"/>
        <note>catalytic</note>
    </ligand>
</feature>
<accession>A0A7M5XCG6</accession>
<dbReference type="Pfam" id="PF01400">
    <property type="entry name" value="Astacin"/>
    <property type="match status" value="1"/>
</dbReference>
<feature type="binding site" evidence="8">
    <location>
        <position position="138"/>
    </location>
    <ligand>
        <name>Zn(2+)</name>
        <dbReference type="ChEBI" id="CHEBI:29105"/>
        <note>catalytic</note>
    </ligand>
</feature>
<comment type="function">
    <text evidence="1">Metalloprotease.</text>
</comment>
<dbReference type="EnsemblMetazoa" id="CLYHEMT020706.1">
    <property type="protein sequence ID" value="CLYHEMP020706.1"/>
    <property type="gene ID" value="CLYHEMG020706"/>
</dbReference>
<dbReference type="PROSITE" id="PS51670">
    <property type="entry name" value="SHKT"/>
    <property type="match status" value="2"/>
</dbReference>
<feature type="domain" description="ShKT" evidence="11">
    <location>
        <begin position="304"/>
        <end position="338"/>
    </location>
</feature>
<feature type="region of interest" description="Disordered" evidence="10">
    <location>
        <begin position="236"/>
        <end position="293"/>
    </location>
</feature>
<dbReference type="OrthoDB" id="291007at2759"/>
<feature type="binding site" evidence="8">
    <location>
        <position position="128"/>
    </location>
    <ligand>
        <name>Zn(2+)</name>
        <dbReference type="ChEBI" id="CHEBI:29105"/>
        <note>catalytic</note>
    </ligand>
</feature>
<keyword evidence="2 8" id="KW-0645">Protease</keyword>
<name>A0A7M5XCG6_9CNID</name>
<dbReference type="SMART" id="SM00235">
    <property type="entry name" value="ZnMc"/>
    <property type="match status" value="1"/>
</dbReference>
<dbReference type="PANTHER" id="PTHR10127:SF780">
    <property type="entry name" value="METALLOENDOPEPTIDASE"/>
    <property type="match status" value="1"/>
</dbReference>
<dbReference type="EC" id="3.4.24.-" evidence="9"/>
<dbReference type="Pfam" id="PF01549">
    <property type="entry name" value="ShK"/>
    <property type="match status" value="2"/>
</dbReference>
<dbReference type="CDD" id="cd04280">
    <property type="entry name" value="ZnMc_astacin_like"/>
    <property type="match status" value="1"/>
</dbReference>
<comment type="cofactor">
    <cofactor evidence="8 9">
        <name>Zn(2+)</name>
        <dbReference type="ChEBI" id="CHEBI:29105"/>
    </cofactor>
    <text evidence="8 9">Binds 1 zinc ion per subunit.</text>
</comment>
<evidence type="ECO:0000259" key="11">
    <source>
        <dbReference type="PROSITE" id="PS51670"/>
    </source>
</evidence>
<feature type="disulfide bond" evidence="7">
    <location>
        <begin position="304"/>
        <end position="338"/>
    </location>
</feature>
<keyword evidence="3 8" id="KW-0479">Metal-binding</keyword>
<dbReference type="PANTHER" id="PTHR10127">
    <property type="entry name" value="DISCOIDIN, CUB, EGF, LAMININ , AND ZINC METALLOPROTEASE DOMAIN CONTAINING"/>
    <property type="match status" value="1"/>
</dbReference>
<evidence type="ECO:0000256" key="4">
    <source>
        <dbReference type="ARBA" id="ARBA00022801"/>
    </source>
</evidence>
<reference evidence="13" key="1">
    <citation type="submission" date="2021-01" db="UniProtKB">
        <authorList>
            <consortium name="EnsemblMetazoa"/>
        </authorList>
    </citation>
    <scope>IDENTIFICATION</scope>
</reference>
<feature type="domain" description="Peptidase M12A" evidence="12">
    <location>
        <begin position="35"/>
        <end position="231"/>
    </location>
</feature>
<keyword evidence="5 8" id="KW-0862">Zinc</keyword>
<evidence type="ECO:0000256" key="9">
    <source>
        <dbReference type="RuleBase" id="RU361183"/>
    </source>
</evidence>
<dbReference type="SUPFAM" id="SSF55486">
    <property type="entry name" value="Metalloproteases ('zincins'), catalytic domain"/>
    <property type="match status" value="1"/>
</dbReference>
<evidence type="ECO:0000256" key="8">
    <source>
        <dbReference type="PROSITE-ProRule" id="PRU01211"/>
    </source>
</evidence>
<evidence type="ECO:0000256" key="10">
    <source>
        <dbReference type="SAM" id="MobiDB-lite"/>
    </source>
</evidence>
<proteinExistence type="predicted"/>
<evidence type="ECO:0000259" key="12">
    <source>
        <dbReference type="PROSITE" id="PS51864"/>
    </source>
</evidence>
<evidence type="ECO:0000313" key="13">
    <source>
        <dbReference type="EnsemblMetazoa" id="CLYHEMP020706.1"/>
    </source>
</evidence>
<organism evidence="13 14">
    <name type="scientific">Clytia hemisphaerica</name>
    <dbReference type="NCBI Taxonomy" id="252671"/>
    <lineage>
        <taxon>Eukaryota</taxon>
        <taxon>Metazoa</taxon>
        <taxon>Cnidaria</taxon>
        <taxon>Hydrozoa</taxon>
        <taxon>Hydroidolina</taxon>
        <taxon>Leptothecata</taxon>
        <taxon>Obeliida</taxon>
        <taxon>Clytiidae</taxon>
        <taxon>Clytia</taxon>
    </lineage>
</organism>
<dbReference type="PRINTS" id="PR00480">
    <property type="entry name" value="ASTACIN"/>
</dbReference>
<dbReference type="InterPro" id="IPR024079">
    <property type="entry name" value="MetalloPept_cat_dom_sf"/>
</dbReference>
<keyword evidence="4 8" id="KW-0378">Hydrolase</keyword>
<comment type="caution">
    <text evidence="7">Lacks conserved residue(s) required for the propagation of feature annotation.</text>
</comment>
<protein>
    <recommendedName>
        <fullName evidence="9">Metalloendopeptidase</fullName>
        <ecNumber evidence="9">3.4.24.-</ecNumber>
    </recommendedName>
</protein>
<keyword evidence="14" id="KW-1185">Reference proteome</keyword>
<evidence type="ECO:0000256" key="2">
    <source>
        <dbReference type="ARBA" id="ARBA00022670"/>
    </source>
</evidence>
<feature type="active site" evidence="8">
    <location>
        <position position="129"/>
    </location>
</feature>
<dbReference type="InterPro" id="IPR034035">
    <property type="entry name" value="Astacin-like_dom"/>
</dbReference>
<sequence>GGQSAASHPGRSLFQADIVLTPELRKYLRQQDNRNPTGKVADVVQTRKWPNAVVPYVFKSGFAYGDVTRRAMADIEKHSCIRFKKRTNEAGYIQFVTSRGCWSSIGYYGVQQEISIGHGCGYKGVVIHEIFHGLGFFHEQARLDRDDYIRINWKNIMEGMEGNFEKHGKNEAWGMNEKYDKKSVMHYGNYAFAVNWNQMTIISKSDSKEKLGQREGMSEIDIRQLNKLYCSNGVRSTTTTPTSTTTTSTTTTTTPTTTTTTPTTTTTTPTTTTTTPTTTTTTPTTTTTTRKTTVTTTTQPKPKCADTMKCCPVLATNGLCKSSPYVRKSCPKSCDPECSPSAVKTTTTTTRKTTTTTLPPATTTTKRPVGSKCRDTYSNCSVWVKHNKHCPYAEGCCREGNYVTYMKKHCAKACGYTC</sequence>
<evidence type="ECO:0000256" key="1">
    <source>
        <dbReference type="ARBA" id="ARBA00002657"/>
    </source>
</evidence>
<dbReference type="GO" id="GO:0006508">
    <property type="term" value="P:proteolysis"/>
    <property type="evidence" value="ECO:0007669"/>
    <property type="project" value="UniProtKB-KW"/>
</dbReference>
<dbReference type="PROSITE" id="PS51864">
    <property type="entry name" value="ASTACIN"/>
    <property type="match status" value="1"/>
</dbReference>
<dbReference type="SMART" id="SM00254">
    <property type="entry name" value="ShKT"/>
    <property type="match status" value="2"/>
</dbReference>
<dbReference type="InterPro" id="IPR001506">
    <property type="entry name" value="Peptidase_M12A"/>
</dbReference>
<keyword evidence="6 8" id="KW-0482">Metalloprotease</keyword>
<dbReference type="Gene3D" id="3.40.390.10">
    <property type="entry name" value="Collagenase (Catalytic Domain)"/>
    <property type="match status" value="1"/>
</dbReference>
<dbReference type="AlphaFoldDB" id="A0A7M5XCG6"/>
<evidence type="ECO:0000256" key="5">
    <source>
        <dbReference type="ARBA" id="ARBA00022833"/>
    </source>
</evidence>
<dbReference type="GO" id="GO:0008270">
    <property type="term" value="F:zinc ion binding"/>
    <property type="evidence" value="ECO:0007669"/>
    <property type="project" value="UniProtKB-UniRule"/>
</dbReference>
<evidence type="ECO:0000256" key="3">
    <source>
        <dbReference type="ARBA" id="ARBA00022723"/>
    </source>
</evidence>
<dbReference type="GO" id="GO:0004222">
    <property type="term" value="F:metalloendopeptidase activity"/>
    <property type="evidence" value="ECO:0007669"/>
    <property type="project" value="UniProtKB-UniRule"/>
</dbReference>
<evidence type="ECO:0000313" key="14">
    <source>
        <dbReference type="Proteomes" id="UP000594262"/>
    </source>
</evidence>
<feature type="domain" description="ShKT" evidence="11">
    <location>
        <begin position="373"/>
        <end position="418"/>
    </location>
</feature>
<dbReference type="Proteomes" id="UP000594262">
    <property type="component" value="Unplaced"/>
</dbReference>
<evidence type="ECO:0000256" key="6">
    <source>
        <dbReference type="ARBA" id="ARBA00023049"/>
    </source>
</evidence>
<dbReference type="InterPro" id="IPR003582">
    <property type="entry name" value="ShKT_dom"/>
</dbReference>
<evidence type="ECO:0000256" key="7">
    <source>
        <dbReference type="PROSITE-ProRule" id="PRU01005"/>
    </source>
</evidence>